<feature type="compositionally biased region" description="Acidic residues" evidence="1">
    <location>
        <begin position="11"/>
        <end position="24"/>
    </location>
</feature>
<name>A0A1Q9E0H6_SYMMI</name>
<evidence type="ECO:0000256" key="1">
    <source>
        <dbReference type="SAM" id="MobiDB-lite"/>
    </source>
</evidence>
<organism evidence="2 3">
    <name type="scientific">Symbiodinium microadriaticum</name>
    <name type="common">Dinoflagellate</name>
    <name type="synonym">Zooxanthella microadriatica</name>
    <dbReference type="NCBI Taxonomy" id="2951"/>
    <lineage>
        <taxon>Eukaryota</taxon>
        <taxon>Sar</taxon>
        <taxon>Alveolata</taxon>
        <taxon>Dinophyceae</taxon>
        <taxon>Suessiales</taxon>
        <taxon>Symbiodiniaceae</taxon>
        <taxon>Symbiodinium</taxon>
    </lineage>
</organism>
<sequence>MSRRQRAIGEEDKEEEEEEEEEEIGPTRKVQRHQSLNTLLYRLRQLYCALRLDARNLQQNTKKIRWKYKL</sequence>
<reference evidence="2 3" key="1">
    <citation type="submission" date="2016-02" db="EMBL/GenBank/DDBJ databases">
        <title>Genome analysis of coral dinoflagellate symbionts highlights evolutionary adaptations to a symbiotic lifestyle.</title>
        <authorList>
            <person name="Aranda M."/>
            <person name="Li Y."/>
            <person name="Liew Y.J."/>
            <person name="Baumgarten S."/>
            <person name="Simakov O."/>
            <person name="Wilson M."/>
            <person name="Piel J."/>
            <person name="Ashoor H."/>
            <person name="Bougouffa S."/>
            <person name="Bajic V.B."/>
            <person name="Ryu T."/>
            <person name="Ravasi T."/>
            <person name="Bayer T."/>
            <person name="Micklem G."/>
            <person name="Kim H."/>
            <person name="Bhak J."/>
            <person name="Lajeunesse T.C."/>
            <person name="Voolstra C.R."/>
        </authorList>
    </citation>
    <scope>NUCLEOTIDE SEQUENCE [LARGE SCALE GENOMIC DNA]</scope>
    <source>
        <strain evidence="2 3">CCMP2467</strain>
    </source>
</reference>
<evidence type="ECO:0000313" key="3">
    <source>
        <dbReference type="Proteomes" id="UP000186817"/>
    </source>
</evidence>
<gene>
    <name evidence="2" type="ORF">AK812_SmicGene16359</name>
</gene>
<accession>A0A1Q9E0H6</accession>
<dbReference type="EMBL" id="LSRX01000310">
    <property type="protein sequence ID" value="OLQ00928.1"/>
    <property type="molecule type" value="Genomic_DNA"/>
</dbReference>
<keyword evidence="3" id="KW-1185">Reference proteome</keyword>
<feature type="region of interest" description="Disordered" evidence="1">
    <location>
        <begin position="1"/>
        <end position="31"/>
    </location>
</feature>
<proteinExistence type="predicted"/>
<comment type="caution">
    <text evidence="2">The sequence shown here is derived from an EMBL/GenBank/DDBJ whole genome shotgun (WGS) entry which is preliminary data.</text>
</comment>
<protein>
    <submittedName>
        <fullName evidence="2">Uncharacterized protein</fullName>
    </submittedName>
</protein>
<dbReference type="Proteomes" id="UP000186817">
    <property type="component" value="Unassembled WGS sequence"/>
</dbReference>
<dbReference type="AlphaFoldDB" id="A0A1Q9E0H6"/>
<evidence type="ECO:0000313" key="2">
    <source>
        <dbReference type="EMBL" id="OLQ00928.1"/>
    </source>
</evidence>